<dbReference type="Pfam" id="PF04909">
    <property type="entry name" value="Amidohydro_2"/>
    <property type="match status" value="1"/>
</dbReference>
<dbReference type="EMBL" id="LR746496">
    <property type="protein sequence ID" value="CAA7601120.1"/>
    <property type="molecule type" value="Genomic_DNA"/>
</dbReference>
<dbReference type="Proteomes" id="UP000836597">
    <property type="component" value="Chromosome"/>
</dbReference>
<dbReference type="GO" id="GO:0016831">
    <property type="term" value="F:carboxy-lyase activity"/>
    <property type="evidence" value="ECO:0007669"/>
    <property type="project" value="InterPro"/>
</dbReference>
<dbReference type="EC" id="3.-.-.-" evidence="3"/>
<gene>
    <name evidence="3" type="ORF">DEACI_1773</name>
    <name evidence="4" type="ORF">DEACI_3080</name>
</gene>
<proteinExistence type="predicted"/>
<reference evidence="4" key="1">
    <citation type="submission" date="2014-11" db="EMBL/GenBank/DDBJ databases">
        <authorList>
            <person name="Hornung B.V."/>
        </authorList>
    </citation>
    <scope>NUCLEOTIDE SEQUENCE</scope>
    <source>
        <strain evidence="4">INE</strain>
    </source>
</reference>
<protein>
    <submittedName>
        <fullName evidence="3 4">Amidohydrolase</fullName>
        <ecNumber evidence="3">3.-.-.-</ecNumber>
    </submittedName>
</protein>
<dbReference type="InterPro" id="IPR006680">
    <property type="entry name" value="Amidohydro-rel"/>
</dbReference>
<organism evidence="3">
    <name type="scientific">Acididesulfobacillus acetoxydans</name>
    <dbReference type="NCBI Taxonomy" id="1561005"/>
    <lineage>
        <taxon>Bacteria</taxon>
        <taxon>Bacillati</taxon>
        <taxon>Bacillota</taxon>
        <taxon>Clostridia</taxon>
        <taxon>Eubacteriales</taxon>
        <taxon>Peptococcaceae</taxon>
        <taxon>Acididesulfobacillus</taxon>
    </lineage>
</organism>
<name>A0A8S0X4V8_9FIRM</name>
<evidence type="ECO:0000313" key="4">
    <source>
        <dbReference type="EMBL" id="CEJ08601.1"/>
    </source>
</evidence>
<dbReference type="GO" id="GO:0016787">
    <property type="term" value="F:hydrolase activity"/>
    <property type="evidence" value="ECO:0007669"/>
    <property type="project" value="UniProtKB-KW"/>
</dbReference>
<evidence type="ECO:0000313" key="3">
    <source>
        <dbReference type="EMBL" id="CAA7601120.1"/>
    </source>
</evidence>
<dbReference type="InterPro" id="IPR032465">
    <property type="entry name" value="ACMSD"/>
</dbReference>
<evidence type="ECO:0000259" key="2">
    <source>
        <dbReference type="Pfam" id="PF04909"/>
    </source>
</evidence>
<dbReference type="Proteomes" id="UP001071230">
    <property type="component" value="Unassembled WGS sequence"/>
</dbReference>
<keyword evidence="3" id="KW-0378">Hydrolase</keyword>
<keyword evidence="5" id="KW-1185">Reference proteome</keyword>
<feature type="domain" description="Amidohydrolase-related" evidence="2">
    <location>
        <begin position="14"/>
        <end position="283"/>
    </location>
</feature>
<reference evidence="3" key="2">
    <citation type="submission" date="2020-01" db="EMBL/GenBank/DDBJ databases">
        <authorList>
            <person name="Hornung B."/>
        </authorList>
    </citation>
    <scope>NUCLEOTIDE SEQUENCE</scope>
    <source>
        <strain evidence="3">PacBioINE</strain>
    </source>
</reference>
<dbReference type="PANTHER" id="PTHR21240:SF19">
    <property type="entry name" value="CATALYTIC_ HYDROLASE"/>
    <property type="match status" value="1"/>
</dbReference>
<keyword evidence="1" id="KW-0456">Lyase</keyword>
<dbReference type="KEGG" id="aacx:DEACI_1773"/>
<evidence type="ECO:0000313" key="5">
    <source>
        <dbReference type="Proteomes" id="UP001071230"/>
    </source>
</evidence>
<accession>A0A8S0X4V8</accession>
<dbReference type="AlphaFoldDB" id="A0A8S0X4V8"/>
<dbReference type="SUPFAM" id="SSF51556">
    <property type="entry name" value="Metallo-dependent hydrolases"/>
    <property type="match status" value="1"/>
</dbReference>
<dbReference type="CDD" id="cd01292">
    <property type="entry name" value="metallo-dependent_hydrolases"/>
    <property type="match status" value="1"/>
</dbReference>
<dbReference type="EMBL" id="CDGJ01000082">
    <property type="protein sequence ID" value="CEJ08601.1"/>
    <property type="molecule type" value="Genomic_DNA"/>
</dbReference>
<dbReference type="Gene3D" id="3.20.20.140">
    <property type="entry name" value="Metal-dependent hydrolases"/>
    <property type="match status" value="1"/>
</dbReference>
<dbReference type="PANTHER" id="PTHR21240">
    <property type="entry name" value="2-AMINO-3-CARBOXYLMUCONATE-6-SEMIALDEHYDE DECARBOXYLASE"/>
    <property type="match status" value="1"/>
</dbReference>
<evidence type="ECO:0000256" key="1">
    <source>
        <dbReference type="ARBA" id="ARBA00023239"/>
    </source>
</evidence>
<dbReference type="RefSeq" id="WP_240984688.1">
    <property type="nucleotide sequence ID" value="NZ_CDGJ01000082.1"/>
</dbReference>
<dbReference type="InterPro" id="IPR032466">
    <property type="entry name" value="Metal_Hydrolase"/>
</dbReference>
<sequence>MPRVTEGPPRPLRIDFHVHLGVYTFHHPWVTEWMKKAHPEGYEEYIRRYRDPGAFEEFLTGEGVDYACVLAELSHITTGVCTNEQVRDFCRGRPRLISFCDVNPHIFTRPGEELQRLVENEGFRGLKLYPTYQHYYLNDPRIYPLYRVAEDLGVPVLIHTGSSIFRGSRLKYGDPLHLDDVAVDFPNLNLVMAHSGRGFWYDRAFFLSRLHPHVYMEISGLPPGKLFDYFPEFDRNTDKIIFGSDWPGAPWIGRNMEAIANFNLPPGGAEKILGGNAAKILGLSP</sequence>